<sequence>MSLNKPDLPWRERAPEGHDVAMNKGLMAVGALAIAGASAAIGWYGVKLLVEPDAQAGAEPAVTPTEDAAATIPVTFDAQHIESEAAGLFTPPACGEEWSSPAQPANGVVPEVSVTNDATGATANVSFVTTEEQALAFLAQEGQIIVTRDGVVVTPDWGSEFVPEYRVASPEGPSTSSSTIEFSGASLCDVAAELSAMWDDFDWENATDEEIAARQAQAEAFENDNRDLPAGEYKVYAWTPVILGNSAAAARALIEEGFTDLAYLQYTAGYSPLADSAEIEQYCEESPTPDGSTELLCDVPQDVLATLLQRDVPEHYVIEATPAVAISEAATFTIE</sequence>
<accession>A0A919Q3M7</accession>
<protein>
    <submittedName>
        <fullName evidence="1">Uncharacterized protein</fullName>
    </submittedName>
</protein>
<reference evidence="1" key="1">
    <citation type="submission" date="2021-01" db="EMBL/GenBank/DDBJ databases">
        <title>Whole genome shotgun sequence of Demequina activiva NBRC 110675.</title>
        <authorList>
            <person name="Komaki H."/>
            <person name="Tamura T."/>
        </authorList>
    </citation>
    <scope>NUCLEOTIDE SEQUENCE</scope>
    <source>
        <strain evidence="1">NBRC 110675</strain>
    </source>
</reference>
<comment type="caution">
    <text evidence="1">The sequence shown here is derived from an EMBL/GenBank/DDBJ whole genome shotgun (WGS) entry which is preliminary data.</text>
</comment>
<gene>
    <name evidence="1" type="ORF">Dac01nite_05950</name>
</gene>
<organism evidence="1 2">
    <name type="scientific">Demequina activiva</name>
    <dbReference type="NCBI Taxonomy" id="1582364"/>
    <lineage>
        <taxon>Bacteria</taxon>
        <taxon>Bacillati</taxon>
        <taxon>Actinomycetota</taxon>
        <taxon>Actinomycetes</taxon>
        <taxon>Micrococcales</taxon>
        <taxon>Demequinaceae</taxon>
        <taxon>Demequina</taxon>
    </lineage>
</organism>
<name>A0A919Q3M7_9MICO</name>
<dbReference type="EMBL" id="BONR01000001">
    <property type="protein sequence ID" value="GIG53843.1"/>
    <property type="molecule type" value="Genomic_DNA"/>
</dbReference>
<evidence type="ECO:0000313" key="1">
    <source>
        <dbReference type="EMBL" id="GIG53843.1"/>
    </source>
</evidence>
<dbReference type="AlphaFoldDB" id="A0A919Q3M7"/>
<proteinExistence type="predicted"/>
<dbReference type="Proteomes" id="UP000652354">
    <property type="component" value="Unassembled WGS sequence"/>
</dbReference>
<keyword evidence="2" id="KW-1185">Reference proteome</keyword>
<evidence type="ECO:0000313" key="2">
    <source>
        <dbReference type="Proteomes" id="UP000652354"/>
    </source>
</evidence>